<dbReference type="SUPFAM" id="SSF52161">
    <property type="entry name" value="Ribosomal protein L13"/>
    <property type="match status" value="1"/>
</dbReference>
<comment type="similarity">
    <text evidence="1 4">Belongs to the universal ribosomal protein uL13 family.</text>
</comment>
<sequence>MKKTYTIDATGKSLGRLASDVANILRGKLKTDFVPYKDGGDFVVLKNAAKVKISGNKLQTKVYHRYTGYIGSMKSTTMAEMIAKKGIQEVIRRAVWGMLPTNKLRDQMIKRLKVNP</sequence>
<dbReference type="GO" id="GO:0003729">
    <property type="term" value="F:mRNA binding"/>
    <property type="evidence" value="ECO:0007669"/>
    <property type="project" value="TreeGrafter"/>
</dbReference>
<evidence type="ECO:0000256" key="4">
    <source>
        <dbReference type="HAMAP-Rule" id="MF_01366"/>
    </source>
</evidence>
<accession>A0A2M6XV23</accession>
<dbReference type="GO" id="GO:0003735">
    <property type="term" value="F:structural constituent of ribosome"/>
    <property type="evidence" value="ECO:0007669"/>
    <property type="project" value="InterPro"/>
</dbReference>
<comment type="subunit">
    <text evidence="4">Part of the 50S ribosomal subunit.</text>
</comment>
<evidence type="ECO:0000313" key="6">
    <source>
        <dbReference type="Proteomes" id="UP000229784"/>
    </source>
</evidence>
<dbReference type="EMBL" id="PEXQ01000018">
    <property type="protein sequence ID" value="PIU16287.1"/>
    <property type="molecule type" value="Genomic_DNA"/>
</dbReference>
<dbReference type="GO" id="GO:0022625">
    <property type="term" value="C:cytosolic large ribosomal subunit"/>
    <property type="evidence" value="ECO:0007669"/>
    <property type="project" value="TreeGrafter"/>
</dbReference>
<dbReference type="Pfam" id="PF00572">
    <property type="entry name" value="Ribosomal_L13"/>
    <property type="match status" value="1"/>
</dbReference>
<dbReference type="Proteomes" id="UP000229784">
    <property type="component" value="Unassembled WGS sequence"/>
</dbReference>
<dbReference type="AlphaFoldDB" id="A0A2M6XV23"/>
<gene>
    <name evidence="4 5" type="primary">rplM</name>
    <name evidence="5" type="ORF">COT20_00740</name>
</gene>
<evidence type="ECO:0000256" key="2">
    <source>
        <dbReference type="ARBA" id="ARBA00022980"/>
    </source>
</evidence>
<evidence type="ECO:0000256" key="1">
    <source>
        <dbReference type="ARBA" id="ARBA00006227"/>
    </source>
</evidence>
<reference evidence="6" key="1">
    <citation type="submission" date="2017-09" db="EMBL/GenBank/DDBJ databases">
        <title>Depth-based differentiation of microbial function through sediment-hosted aquifers and enrichment of novel symbionts in the deep terrestrial subsurface.</title>
        <authorList>
            <person name="Probst A.J."/>
            <person name="Ladd B."/>
            <person name="Jarett J.K."/>
            <person name="Geller-Mcgrath D.E."/>
            <person name="Sieber C.M.K."/>
            <person name="Emerson J.B."/>
            <person name="Anantharaman K."/>
            <person name="Thomas B.C."/>
            <person name="Malmstrom R."/>
            <person name="Stieglmeier M."/>
            <person name="Klingl A."/>
            <person name="Woyke T."/>
            <person name="Ryan C.M."/>
            <person name="Banfield J.F."/>
        </authorList>
    </citation>
    <scope>NUCLEOTIDE SEQUENCE [LARGE SCALE GENOMIC DNA]</scope>
</reference>
<organism evidence="5 6">
    <name type="scientific">bacterium (Candidatus Gribaldobacteria) CG08_land_8_20_14_0_20_39_15</name>
    <dbReference type="NCBI Taxonomy" id="2014273"/>
    <lineage>
        <taxon>Bacteria</taxon>
        <taxon>Candidatus Gribaldobacteria</taxon>
    </lineage>
</organism>
<proteinExistence type="inferred from homology"/>
<dbReference type="NCBIfam" id="TIGR01066">
    <property type="entry name" value="rplM_bact"/>
    <property type="match status" value="1"/>
</dbReference>
<comment type="caution">
    <text evidence="5">The sequence shown here is derived from an EMBL/GenBank/DDBJ whole genome shotgun (WGS) entry which is preliminary data.</text>
</comment>
<dbReference type="PANTHER" id="PTHR11545:SF2">
    <property type="entry name" value="LARGE RIBOSOMAL SUBUNIT PROTEIN UL13M"/>
    <property type="match status" value="1"/>
</dbReference>
<dbReference type="InterPro" id="IPR005823">
    <property type="entry name" value="Ribosomal_uL13_bac-type"/>
</dbReference>
<evidence type="ECO:0000256" key="3">
    <source>
        <dbReference type="ARBA" id="ARBA00023274"/>
    </source>
</evidence>
<protein>
    <recommendedName>
        <fullName evidence="4">Large ribosomal subunit protein uL13</fullName>
    </recommendedName>
</protein>
<dbReference type="GO" id="GO:0006412">
    <property type="term" value="P:translation"/>
    <property type="evidence" value="ECO:0007669"/>
    <property type="project" value="UniProtKB-UniRule"/>
</dbReference>
<dbReference type="Gene3D" id="3.90.1180.10">
    <property type="entry name" value="Ribosomal protein L13"/>
    <property type="match status" value="1"/>
</dbReference>
<dbReference type="InterPro" id="IPR005822">
    <property type="entry name" value="Ribosomal_uL13"/>
</dbReference>
<name>A0A2M6XV23_9BACT</name>
<dbReference type="PIRSF" id="PIRSF002181">
    <property type="entry name" value="Ribosomal_L13"/>
    <property type="match status" value="1"/>
</dbReference>
<dbReference type="GO" id="GO:0017148">
    <property type="term" value="P:negative regulation of translation"/>
    <property type="evidence" value="ECO:0007669"/>
    <property type="project" value="TreeGrafter"/>
</dbReference>
<evidence type="ECO:0000313" key="5">
    <source>
        <dbReference type="EMBL" id="PIU16287.1"/>
    </source>
</evidence>
<keyword evidence="2 4" id="KW-0689">Ribosomal protein</keyword>
<dbReference type="InterPro" id="IPR036899">
    <property type="entry name" value="Ribosomal_uL13_sf"/>
</dbReference>
<dbReference type="HAMAP" id="MF_01366">
    <property type="entry name" value="Ribosomal_uL13"/>
    <property type="match status" value="1"/>
</dbReference>
<dbReference type="CDD" id="cd00392">
    <property type="entry name" value="Ribosomal_L13"/>
    <property type="match status" value="1"/>
</dbReference>
<dbReference type="PANTHER" id="PTHR11545">
    <property type="entry name" value="RIBOSOMAL PROTEIN L13"/>
    <property type="match status" value="1"/>
</dbReference>
<comment type="function">
    <text evidence="4">This protein is one of the early assembly proteins of the 50S ribosomal subunit, although it is not seen to bind rRNA by itself. It is important during the early stages of 50S assembly.</text>
</comment>
<keyword evidence="3 4" id="KW-0687">Ribonucleoprotein</keyword>